<dbReference type="GO" id="GO:0071555">
    <property type="term" value="P:cell wall organization"/>
    <property type="evidence" value="ECO:0007669"/>
    <property type="project" value="UniProtKB-KW"/>
</dbReference>
<organism evidence="5 6">
    <name type="scientific">Clostridium estertheticum subsp. estertheticum</name>
    <dbReference type="NCBI Taxonomy" id="1552"/>
    <lineage>
        <taxon>Bacteria</taxon>
        <taxon>Bacillati</taxon>
        <taxon>Bacillota</taxon>
        <taxon>Clostridia</taxon>
        <taxon>Eubacteriales</taxon>
        <taxon>Clostridiaceae</taxon>
        <taxon>Clostridium</taxon>
    </lineage>
</organism>
<dbReference type="PANTHER" id="PTHR34106:SF1">
    <property type="entry name" value="1,4-BETA-MANNOSYL-N-ACETYLGLUCOSAMINE PHOSPHORYLASE"/>
    <property type="match status" value="1"/>
</dbReference>
<evidence type="ECO:0000256" key="2">
    <source>
        <dbReference type="ARBA" id="ARBA00022679"/>
    </source>
</evidence>
<evidence type="ECO:0000313" key="6">
    <source>
        <dbReference type="Proteomes" id="UP000182569"/>
    </source>
</evidence>
<sequence>MKKKYLRELEKYNKLISRVNVVSDEYNGIYKRYCYPVLTRKHVPLSWRYDLNEESNPNFIETLGIDAVFNPGAIELSGKFYLVTRMEGSDRKSFFAIARSDNGIDNFKFINYPVVIPDTNPYETNLYDMRLTKHEDGFIYGIFCSERKDPSVEKGDLSSAIAEAGIVRTKDLKTWERMPNLKTTSPQQRNVVLHPEFVNGKYLLYTRPMDGFIDTGSESGICFGYSDTMENAIIKKETVLSPRKYHTITESKNGAGCVPIKTKKGWIHIAHGVRNTAVGLRYVIYLFVTDLLNPEKVIAAPGGYLIAPFGEERVGDVSNVVFTNGVIARRNGDVFIYYASCDTRIHVATTTVDLLLEYAYATPSDPLRSYDCVQQRIELIKRNIEGGVENE</sequence>
<gene>
    <name evidence="5" type="ORF">A7L45_06545</name>
</gene>
<keyword evidence="4" id="KW-0119">Carbohydrate metabolism</keyword>
<comment type="similarity">
    <text evidence="3 4">Belongs to the glycosyl hydrolase 130 family.</text>
</comment>
<reference evidence="6" key="1">
    <citation type="journal article" date="2016" name="Front. Microbiol.">
        <title>Complete Genome Sequence of Clostridium estertheticum DSM 8809, a Microbe Identified in Spoiled Vacuum Packed Beef.</title>
        <authorList>
            <person name="Yu Z."/>
            <person name="Gunn L."/>
            <person name="Brennan E."/>
            <person name="Reid R."/>
            <person name="Wall P.G."/>
            <person name="Gaora O.P."/>
            <person name="Hurley D."/>
            <person name="Bolton D."/>
            <person name="Fanning S."/>
        </authorList>
    </citation>
    <scope>NUCLEOTIDE SEQUENCE [LARGE SCALE GENOMIC DNA]</scope>
    <source>
        <strain evidence="6">DSM 8809</strain>
    </source>
</reference>
<dbReference type="InterPro" id="IPR023296">
    <property type="entry name" value="Glyco_hydro_beta-prop_sf"/>
</dbReference>
<dbReference type="GO" id="GO:0016798">
    <property type="term" value="F:hydrolase activity, acting on glycosyl bonds"/>
    <property type="evidence" value="ECO:0007669"/>
    <property type="project" value="UniProtKB-KW"/>
</dbReference>
<dbReference type="EMBL" id="CP015756">
    <property type="protein sequence ID" value="APC39749.1"/>
    <property type="molecule type" value="Genomic_DNA"/>
</dbReference>
<keyword evidence="5" id="KW-0378">Hydrolase</keyword>
<dbReference type="RefSeq" id="WP_071612043.1">
    <property type="nucleotide sequence ID" value="NZ_CP015756.1"/>
</dbReference>
<accession>A0A1J0GEJ6</accession>
<evidence type="ECO:0000256" key="4">
    <source>
        <dbReference type="HAMAP-Rule" id="MF_00928"/>
    </source>
</evidence>
<evidence type="ECO:0000256" key="1">
    <source>
        <dbReference type="ARBA" id="ARBA00022676"/>
    </source>
</evidence>
<dbReference type="GO" id="GO:0005975">
    <property type="term" value="P:carbohydrate metabolic process"/>
    <property type="evidence" value="ECO:0007669"/>
    <property type="project" value="UniProtKB-UniRule"/>
</dbReference>
<proteinExistence type="inferred from homology"/>
<dbReference type="Gene3D" id="2.115.10.20">
    <property type="entry name" value="Glycosyl hydrolase domain, family 43"/>
    <property type="match status" value="1"/>
</dbReference>
<evidence type="ECO:0000313" key="5">
    <source>
        <dbReference type="EMBL" id="APC39749.1"/>
    </source>
</evidence>
<dbReference type="InterPro" id="IPR028583">
    <property type="entry name" value="Man_Glc_phosphorylase"/>
</dbReference>
<dbReference type="PIRSF" id="PIRSF016202">
    <property type="entry name" value="PH1107"/>
    <property type="match status" value="1"/>
</dbReference>
<dbReference type="EC" id="2.4.1.281" evidence="4"/>
<keyword evidence="2 4" id="KW-0808">Transferase</keyword>
<name>A0A1J0GEJ6_9CLOT</name>
<protein>
    <recommendedName>
        <fullName evidence="4">4-O-beta-D-mannosyl-D-glucose phosphorylase</fullName>
        <shortName evidence="4">MGP</shortName>
        <shortName evidence="4">Mannosylglucose phosphorylase</shortName>
        <ecNumber evidence="4">2.4.1.281</ecNumber>
    </recommendedName>
</protein>
<comment type="function">
    <text evidence="4">Converts 4-O-beta-D-mannopyranosyl-D-glucopyranose (Man-Glc) to mannose 1-phosphate (Man1P) and glucose.</text>
</comment>
<dbReference type="STRING" id="1552.A7L45_06545"/>
<keyword evidence="1 4" id="KW-0328">Glycosyltransferase</keyword>
<dbReference type="KEGG" id="ceu:A7L45_06545"/>
<dbReference type="AlphaFoldDB" id="A0A1J0GEJ6"/>
<dbReference type="OrthoDB" id="9759709at2"/>
<keyword evidence="6" id="KW-1185">Reference proteome</keyword>
<dbReference type="HAMAP" id="MF_00928">
    <property type="entry name" value="Man_Glc_phosphorylase"/>
    <property type="match status" value="1"/>
</dbReference>
<comment type="catalytic activity">
    <reaction evidence="4">
        <text>beta-D-mannosyl-(1-&gt;4)-D-glucose + phosphate = alpha-D-mannose 1-phosphate + D-glucose</text>
        <dbReference type="Rhea" id="RHEA:32531"/>
        <dbReference type="ChEBI" id="CHEBI:4167"/>
        <dbReference type="ChEBI" id="CHEBI:43474"/>
        <dbReference type="ChEBI" id="CHEBI:58409"/>
        <dbReference type="ChEBI" id="CHEBI:64351"/>
        <dbReference type="EC" id="2.4.1.281"/>
    </reaction>
</comment>
<dbReference type="Pfam" id="PF04041">
    <property type="entry name" value="Glyco_hydro_130"/>
    <property type="match status" value="1"/>
</dbReference>
<evidence type="ECO:0000256" key="3">
    <source>
        <dbReference type="ARBA" id="ARBA00024356"/>
    </source>
</evidence>
<keyword evidence="4" id="KW-0961">Cell wall biogenesis/degradation</keyword>
<dbReference type="GO" id="GO:0016758">
    <property type="term" value="F:hexosyltransferase activity"/>
    <property type="evidence" value="ECO:0007669"/>
    <property type="project" value="UniProtKB-UniRule"/>
</dbReference>
<dbReference type="InterPro" id="IPR007184">
    <property type="entry name" value="Mannoside_phosphorylase"/>
</dbReference>
<dbReference type="PANTHER" id="PTHR34106">
    <property type="entry name" value="GLYCOSIDASE"/>
    <property type="match status" value="1"/>
</dbReference>
<dbReference type="Proteomes" id="UP000182569">
    <property type="component" value="Chromosome"/>
</dbReference>
<dbReference type="SUPFAM" id="SSF75005">
    <property type="entry name" value="Arabinanase/levansucrase/invertase"/>
    <property type="match status" value="1"/>
</dbReference>
<keyword evidence="5" id="KW-0326">Glycosidase</keyword>